<keyword evidence="3" id="KW-1003">Cell membrane</keyword>
<dbReference type="InterPro" id="IPR047641">
    <property type="entry name" value="ABC_transpr_MalK/UgpC-like"/>
</dbReference>
<dbReference type="InterPro" id="IPR003439">
    <property type="entry name" value="ABC_transporter-like_ATP-bd"/>
</dbReference>
<dbReference type="Gene3D" id="3.40.50.300">
    <property type="entry name" value="P-loop containing nucleotide triphosphate hydrolases"/>
    <property type="match status" value="1"/>
</dbReference>
<sequence length="359" mass="38808">MSVSLQNVSRSIDGVPAIRDVSLTLERGTLTVLLGPTLSGKTSIMRLLAGLDKPTHGKVLVDGQDVTGVDVRKRSVAMVYQQFINYPSLSVYENIASPLRVQRQPRAEIERKVQEAARLLKLEPYLKRTPMQLSGGQQQRTAIARALVKGADLVLLDEPLANLDYKLREELRVDLPRIFEASGAIFVYATTEPSEALLLGGNTICMWEGQALQNGVTAQVYRHPESLRVAQVFSDPPLNLVNVEKKNGAVDYAGGGSGPATGVFAGLGDGAYRVGFRAHQLEVASGHADRHAFATTVSVTEITGSESFVHLKRGDANWVAVLQGVHEFLPGQHLEAVLDPANLFVFDAADRLVAAPPAM</sequence>
<dbReference type="PANTHER" id="PTHR43875">
    <property type="entry name" value="MALTODEXTRIN IMPORT ATP-BINDING PROTEIN MSMX"/>
    <property type="match status" value="1"/>
</dbReference>
<evidence type="ECO:0000256" key="1">
    <source>
        <dbReference type="ARBA" id="ARBA00005417"/>
    </source>
</evidence>
<evidence type="ECO:0000256" key="2">
    <source>
        <dbReference type="ARBA" id="ARBA00022448"/>
    </source>
</evidence>
<accession>A0A7W8E111</accession>
<dbReference type="GO" id="GO:0016887">
    <property type="term" value="F:ATP hydrolysis activity"/>
    <property type="evidence" value="ECO:0007669"/>
    <property type="project" value="InterPro"/>
</dbReference>
<organism evidence="9 10">
    <name type="scientific">Rhodopseudomonas rhenobacensis</name>
    <dbReference type="NCBI Taxonomy" id="87461"/>
    <lineage>
        <taxon>Bacteria</taxon>
        <taxon>Pseudomonadati</taxon>
        <taxon>Pseudomonadota</taxon>
        <taxon>Alphaproteobacteria</taxon>
        <taxon>Hyphomicrobiales</taxon>
        <taxon>Nitrobacteraceae</taxon>
        <taxon>Rhodopseudomonas</taxon>
    </lineage>
</organism>
<gene>
    <name evidence="9" type="ORF">HNR60_004465</name>
</gene>
<dbReference type="GO" id="GO:0015408">
    <property type="term" value="F:ABC-type ferric iron transporter activity"/>
    <property type="evidence" value="ECO:0007669"/>
    <property type="project" value="InterPro"/>
</dbReference>
<evidence type="ECO:0000256" key="4">
    <source>
        <dbReference type="ARBA" id="ARBA00022741"/>
    </source>
</evidence>
<dbReference type="SUPFAM" id="SSF52540">
    <property type="entry name" value="P-loop containing nucleoside triphosphate hydrolases"/>
    <property type="match status" value="1"/>
</dbReference>
<dbReference type="InterPro" id="IPR003593">
    <property type="entry name" value="AAA+_ATPase"/>
</dbReference>
<comment type="similarity">
    <text evidence="1">Belongs to the ABC transporter superfamily.</text>
</comment>
<evidence type="ECO:0000313" key="10">
    <source>
        <dbReference type="Proteomes" id="UP000542353"/>
    </source>
</evidence>
<dbReference type="PROSITE" id="PS50893">
    <property type="entry name" value="ABC_TRANSPORTER_2"/>
    <property type="match status" value="1"/>
</dbReference>
<dbReference type="PANTHER" id="PTHR43875:SF1">
    <property type="entry name" value="OSMOPROTECTIVE COMPOUNDS UPTAKE ATP-BINDING PROTEIN GGTA"/>
    <property type="match status" value="1"/>
</dbReference>
<keyword evidence="4" id="KW-0547">Nucleotide-binding</keyword>
<reference evidence="9 10" key="1">
    <citation type="submission" date="2020-08" db="EMBL/GenBank/DDBJ databases">
        <title>Genomic Encyclopedia of Type Strains, Phase IV (KMG-IV): sequencing the most valuable type-strain genomes for metagenomic binning, comparative biology and taxonomic classification.</title>
        <authorList>
            <person name="Goeker M."/>
        </authorList>
    </citation>
    <scope>NUCLEOTIDE SEQUENCE [LARGE SCALE GENOMIC DNA]</scope>
    <source>
        <strain evidence="9 10">DSM 12706</strain>
    </source>
</reference>
<dbReference type="Proteomes" id="UP000542353">
    <property type="component" value="Unassembled WGS sequence"/>
</dbReference>
<evidence type="ECO:0000256" key="6">
    <source>
        <dbReference type="ARBA" id="ARBA00023136"/>
    </source>
</evidence>
<comment type="function">
    <text evidence="7">Involved in beta-(1--&gt;2)glucan export. Transmembrane domains (TMD) form a pore in the inner membrane and the ATP-binding domain (NBD) is responsible for energy generation.</text>
</comment>
<dbReference type="InterPro" id="IPR008995">
    <property type="entry name" value="Mo/tungstate-bd_C_term_dom"/>
</dbReference>
<dbReference type="InterPro" id="IPR015853">
    <property type="entry name" value="ABC_transpr_FbpC"/>
</dbReference>
<dbReference type="AlphaFoldDB" id="A0A7W8E111"/>
<evidence type="ECO:0000313" key="9">
    <source>
        <dbReference type="EMBL" id="MBB5049683.1"/>
    </source>
</evidence>
<comment type="caution">
    <text evidence="9">The sequence shown here is derived from an EMBL/GenBank/DDBJ whole genome shotgun (WGS) entry which is preliminary data.</text>
</comment>
<protein>
    <submittedName>
        <fullName evidence="9">Glycerol transport system ATP-binding protein</fullName>
    </submittedName>
</protein>
<keyword evidence="10" id="KW-1185">Reference proteome</keyword>
<dbReference type="RefSeq" id="WP_184262204.1">
    <property type="nucleotide sequence ID" value="NZ_JACHIH010000043.1"/>
</dbReference>
<dbReference type="SUPFAM" id="SSF50331">
    <property type="entry name" value="MOP-like"/>
    <property type="match status" value="1"/>
</dbReference>
<dbReference type="Gene3D" id="2.40.50.100">
    <property type="match status" value="1"/>
</dbReference>
<dbReference type="InterPro" id="IPR012340">
    <property type="entry name" value="NA-bd_OB-fold"/>
</dbReference>
<evidence type="ECO:0000256" key="3">
    <source>
        <dbReference type="ARBA" id="ARBA00022475"/>
    </source>
</evidence>
<keyword evidence="2" id="KW-0813">Transport</keyword>
<dbReference type="Gene3D" id="2.40.50.140">
    <property type="entry name" value="Nucleic acid-binding proteins"/>
    <property type="match status" value="1"/>
</dbReference>
<proteinExistence type="inferred from homology"/>
<keyword evidence="5 9" id="KW-0067">ATP-binding</keyword>
<evidence type="ECO:0000259" key="8">
    <source>
        <dbReference type="PROSITE" id="PS50893"/>
    </source>
</evidence>
<dbReference type="EMBL" id="JACHIH010000043">
    <property type="protein sequence ID" value="MBB5049683.1"/>
    <property type="molecule type" value="Genomic_DNA"/>
</dbReference>
<dbReference type="GO" id="GO:0005524">
    <property type="term" value="F:ATP binding"/>
    <property type="evidence" value="ECO:0007669"/>
    <property type="project" value="UniProtKB-KW"/>
</dbReference>
<evidence type="ECO:0000256" key="5">
    <source>
        <dbReference type="ARBA" id="ARBA00022840"/>
    </source>
</evidence>
<keyword evidence="6" id="KW-0472">Membrane</keyword>
<evidence type="ECO:0000256" key="7">
    <source>
        <dbReference type="ARBA" id="ARBA00024722"/>
    </source>
</evidence>
<name>A0A7W8E111_9BRAD</name>
<dbReference type="SMART" id="SM00382">
    <property type="entry name" value="AAA"/>
    <property type="match status" value="1"/>
</dbReference>
<dbReference type="GO" id="GO:0055052">
    <property type="term" value="C:ATP-binding cassette (ABC) transporter complex, substrate-binding subunit-containing"/>
    <property type="evidence" value="ECO:0007669"/>
    <property type="project" value="TreeGrafter"/>
</dbReference>
<feature type="domain" description="ABC transporter" evidence="8">
    <location>
        <begin position="3"/>
        <end position="233"/>
    </location>
</feature>
<dbReference type="InterPro" id="IPR027417">
    <property type="entry name" value="P-loop_NTPase"/>
</dbReference>
<dbReference type="CDD" id="cd03259">
    <property type="entry name" value="ABC_Carb_Solutes_like"/>
    <property type="match status" value="1"/>
</dbReference>
<dbReference type="Pfam" id="PF00005">
    <property type="entry name" value="ABC_tran"/>
    <property type="match status" value="1"/>
</dbReference>